<evidence type="ECO:0000313" key="2">
    <source>
        <dbReference type="EMBL" id="SVB25199.1"/>
    </source>
</evidence>
<dbReference type="EMBL" id="UINC01034406">
    <property type="protein sequence ID" value="SVB25199.1"/>
    <property type="molecule type" value="Genomic_DNA"/>
</dbReference>
<sequence>MSRKRLDGKVALVSGSGSRGSLLGTGRATAILFAREGARLFLVDWDLESAEETQAIIQSEGGESVVWKADVTKDEACKAMAEACMEQYGALHILFNNVGGPGSGDVTEIEEDLWDESLDRNLKSAAFASKHAVPKIRESGGGSVIHVSSIDGYRAGAAKNIPYSVAKGGVIQLTRAMAVHHGRDKIRVNCIAPGHLYGPFVEHVPEDWREMRKKAGPLGTEGDAWDVAWAAVFLASDESKWISGVVLPIDAGLQAATPLSVLHHLV</sequence>
<dbReference type="InterPro" id="IPR036291">
    <property type="entry name" value="NAD(P)-bd_dom_sf"/>
</dbReference>
<dbReference type="PANTHER" id="PTHR42760">
    <property type="entry name" value="SHORT-CHAIN DEHYDROGENASES/REDUCTASES FAMILY MEMBER"/>
    <property type="match status" value="1"/>
</dbReference>
<dbReference type="PANTHER" id="PTHR42760:SF122">
    <property type="entry name" value="NAD(P)-BINDING PROTEIN"/>
    <property type="match status" value="1"/>
</dbReference>
<dbReference type="Pfam" id="PF13561">
    <property type="entry name" value="adh_short_C2"/>
    <property type="match status" value="1"/>
</dbReference>
<dbReference type="FunFam" id="3.40.50.720:FF:000084">
    <property type="entry name" value="Short-chain dehydrogenase reductase"/>
    <property type="match status" value="1"/>
</dbReference>
<accession>A0A382CH73</accession>
<dbReference type="PROSITE" id="PS00061">
    <property type="entry name" value="ADH_SHORT"/>
    <property type="match status" value="1"/>
</dbReference>
<protein>
    <recommendedName>
        <fullName evidence="3">SDR family oxidoreductase</fullName>
    </recommendedName>
</protein>
<evidence type="ECO:0008006" key="3">
    <source>
        <dbReference type="Google" id="ProtNLM"/>
    </source>
</evidence>
<dbReference type="SUPFAM" id="SSF51735">
    <property type="entry name" value="NAD(P)-binding Rossmann-fold domains"/>
    <property type="match status" value="1"/>
</dbReference>
<name>A0A382CH73_9ZZZZ</name>
<proteinExistence type="inferred from homology"/>
<organism evidence="2">
    <name type="scientific">marine metagenome</name>
    <dbReference type="NCBI Taxonomy" id="408172"/>
    <lineage>
        <taxon>unclassified sequences</taxon>
        <taxon>metagenomes</taxon>
        <taxon>ecological metagenomes</taxon>
    </lineage>
</organism>
<dbReference type="GO" id="GO:0006633">
    <property type="term" value="P:fatty acid biosynthetic process"/>
    <property type="evidence" value="ECO:0007669"/>
    <property type="project" value="TreeGrafter"/>
</dbReference>
<dbReference type="InterPro" id="IPR020904">
    <property type="entry name" value="Sc_DH/Rdtase_CS"/>
</dbReference>
<reference evidence="2" key="1">
    <citation type="submission" date="2018-05" db="EMBL/GenBank/DDBJ databases">
        <authorList>
            <person name="Lanie J.A."/>
            <person name="Ng W.-L."/>
            <person name="Kazmierczak K.M."/>
            <person name="Andrzejewski T.M."/>
            <person name="Davidsen T.M."/>
            <person name="Wayne K.J."/>
            <person name="Tettelin H."/>
            <person name="Glass J.I."/>
            <person name="Rusch D."/>
            <person name="Podicherti R."/>
            <person name="Tsui H.-C.T."/>
            <person name="Winkler M.E."/>
        </authorList>
    </citation>
    <scope>NUCLEOTIDE SEQUENCE</scope>
</reference>
<comment type="similarity">
    <text evidence="1">Belongs to the short-chain dehydrogenases/reductases (SDR) family.</text>
</comment>
<gene>
    <name evidence="2" type="ORF">METZ01_LOCUS178053</name>
</gene>
<dbReference type="AlphaFoldDB" id="A0A382CH73"/>
<dbReference type="Gene3D" id="3.40.50.720">
    <property type="entry name" value="NAD(P)-binding Rossmann-like Domain"/>
    <property type="match status" value="1"/>
</dbReference>
<dbReference type="GO" id="GO:0048038">
    <property type="term" value="F:quinone binding"/>
    <property type="evidence" value="ECO:0007669"/>
    <property type="project" value="TreeGrafter"/>
</dbReference>
<evidence type="ECO:0000256" key="1">
    <source>
        <dbReference type="ARBA" id="ARBA00006484"/>
    </source>
</evidence>
<dbReference type="GO" id="GO:0016616">
    <property type="term" value="F:oxidoreductase activity, acting on the CH-OH group of donors, NAD or NADP as acceptor"/>
    <property type="evidence" value="ECO:0007669"/>
    <property type="project" value="TreeGrafter"/>
</dbReference>
<dbReference type="PRINTS" id="PR00080">
    <property type="entry name" value="SDRFAMILY"/>
</dbReference>
<dbReference type="PRINTS" id="PR00081">
    <property type="entry name" value="GDHRDH"/>
</dbReference>
<dbReference type="CDD" id="cd05233">
    <property type="entry name" value="SDR_c"/>
    <property type="match status" value="1"/>
</dbReference>
<dbReference type="InterPro" id="IPR002347">
    <property type="entry name" value="SDR_fam"/>
</dbReference>